<dbReference type="PANTHER" id="PTHR43884:SF12">
    <property type="entry name" value="ISOVALERYL-COA DEHYDROGENASE, MITOCHONDRIAL-RELATED"/>
    <property type="match status" value="1"/>
</dbReference>
<dbReference type="InterPro" id="IPR046373">
    <property type="entry name" value="Acyl-CoA_Oxase/DH_mid-dom_sf"/>
</dbReference>
<dbReference type="FunFam" id="1.10.540.10:FF:000026">
    <property type="entry name" value="Acyl-CoA dehydrogenase medium chain"/>
    <property type="match status" value="1"/>
</dbReference>
<keyword evidence="5" id="KW-0560">Oxidoreductase</keyword>
<evidence type="ECO:0000313" key="11">
    <source>
        <dbReference type="Proteomes" id="UP000198797"/>
    </source>
</evidence>
<dbReference type="GO" id="GO:0003995">
    <property type="term" value="F:acyl-CoA dehydrogenase activity"/>
    <property type="evidence" value="ECO:0007669"/>
    <property type="project" value="TreeGrafter"/>
</dbReference>
<organism evidence="10 11">
    <name type="scientific">Micromonospora matsumotoense</name>
    <dbReference type="NCBI Taxonomy" id="121616"/>
    <lineage>
        <taxon>Bacteria</taxon>
        <taxon>Bacillati</taxon>
        <taxon>Actinomycetota</taxon>
        <taxon>Actinomycetes</taxon>
        <taxon>Micromonosporales</taxon>
        <taxon>Micromonosporaceae</taxon>
        <taxon>Micromonospora</taxon>
    </lineage>
</organism>
<feature type="domain" description="Acyl-CoA dehydrogenase/oxidase C-terminal" evidence="7">
    <location>
        <begin position="228"/>
        <end position="378"/>
    </location>
</feature>
<protein>
    <submittedName>
        <fullName evidence="10">Acyl-CoA dehydrogenase</fullName>
    </submittedName>
</protein>
<dbReference type="InterPro" id="IPR009075">
    <property type="entry name" value="AcylCo_DH/oxidase_C"/>
</dbReference>
<evidence type="ECO:0000259" key="9">
    <source>
        <dbReference type="Pfam" id="PF02771"/>
    </source>
</evidence>
<dbReference type="EMBL" id="FMCU01000015">
    <property type="protein sequence ID" value="SCF42339.1"/>
    <property type="molecule type" value="Genomic_DNA"/>
</dbReference>
<dbReference type="Gene3D" id="2.40.110.10">
    <property type="entry name" value="Butyryl-CoA Dehydrogenase, subunit A, domain 2"/>
    <property type="match status" value="1"/>
</dbReference>
<gene>
    <name evidence="10" type="ORF">GA0070216_11561</name>
</gene>
<dbReference type="InterPro" id="IPR009100">
    <property type="entry name" value="AcylCoA_DH/oxidase_NM_dom_sf"/>
</dbReference>
<dbReference type="Pfam" id="PF00441">
    <property type="entry name" value="Acyl-CoA_dh_1"/>
    <property type="match status" value="1"/>
</dbReference>
<comment type="cofactor">
    <cofactor evidence="1 5">
        <name>FAD</name>
        <dbReference type="ChEBI" id="CHEBI:57692"/>
    </cofactor>
</comment>
<sequence length="420" mass="44912">MVNGYHLTPRHTRLRDTVRAFAEAEVRPRITELEADRSVARDLSRQIARQGWLGATIDPTYGGLGLGHLAKTIIIEELSRVSAAMGAMLQASHLGTAKIIHFGSEAQKQTWLPAIAAGACLPTIAVTEPGSGSHVLGITTTAVPDGDDYLITGTKTFVGNSHIGDLHGVVARTGPGTRGLSAFLVEADRPGVRLTPHQPSMGLHGFSFGEIVFDNCRIPATNRLGAEGDGLDVAYSSSVLYGRPNLAAVALGIHQAVLDTTVAYATRQRRYGKPLADLPTVKQRIGAIQSRLMTARLAAYHAVHLLDSGRPCDAELVNAKLINAEHAIDSARTAMEIHAAHGLHPAQSPIERYFRDALHIFAPAGTSDIQLLRLAEHALGTTRQPWSTRFHSSVPPRRRKRGEAKPTPLAGTSTTGSIAC</sequence>
<keyword evidence="4 5" id="KW-0274">FAD</keyword>
<feature type="domain" description="Acyl-CoA oxidase/dehydrogenase middle" evidence="8">
    <location>
        <begin position="124"/>
        <end position="216"/>
    </location>
</feature>
<feature type="domain" description="Acyl-CoA dehydrogenase/oxidase N-terminal" evidence="9">
    <location>
        <begin position="8"/>
        <end position="118"/>
    </location>
</feature>
<dbReference type="SUPFAM" id="SSF47203">
    <property type="entry name" value="Acyl-CoA dehydrogenase C-terminal domain-like"/>
    <property type="match status" value="1"/>
</dbReference>
<evidence type="ECO:0000313" key="10">
    <source>
        <dbReference type="EMBL" id="SCF42339.1"/>
    </source>
</evidence>
<dbReference type="PANTHER" id="PTHR43884">
    <property type="entry name" value="ACYL-COA DEHYDROGENASE"/>
    <property type="match status" value="1"/>
</dbReference>
<proteinExistence type="inferred from homology"/>
<dbReference type="RefSeq" id="WP_091250912.1">
    <property type="nucleotide sequence ID" value="NZ_FMCU01000015.1"/>
</dbReference>
<dbReference type="InterPro" id="IPR037069">
    <property type="entry name" value="AcylCoA_DH/ox_N_sf"/>
</dbReference>
<dbReference type="STRING" id="121616.GA0070216_11561"/>
<evidence type="ECO:0000256" key="2">
    <source>
        <dbReference type="ARBA" id="ARBA00009347"/>
    </source>
</evidence>
<comment type="similarity">
    <text evidence="2 5">Belongs to the acyl-CoA dehydrogenase family.</text>
</comment>
<dbReference type="SUPFAM" id="SSF56645">
    <property type="entry name" value="Acyl-CoA dehydrogenase NM domain-like"/>
    <property type="match status" value="1"/>
</dbReference>
<dbReference type="Gene3D" id="1.20.140.10">
    <property type="entry name" value="Butyryl-CoA Dehydrogenase, subunit A, domain 3"/>
    <property type="match status" value="1"/>
</dbReference>
<dbReference type="InterPro" id="IPR036250">
    <property type="entry name" value="AcylCo_DH-like_C"/>
</dbReference>
<evidence type="ECO:0000256" key="6">
    <source>
        <dbReference type="SAM" id="MobiDB-lite"/>
    </source>
</evidence>
<evidence type="ECO:0000256" key="3">
    <source>
        <dbReference type="ARBA" id="ARBA00022630"/>
    </source>
</evidence>
<dbReference type="GO" id="GO:0050660">
    <property type="term" value="F:flavin adenine dinucleotide binding"/>
    <property type="evidence" value="ECO:0007669"/>
    <property type="project" value="InterPro"/>
</dbReference>
<reference evidence="11" key="1">
    <citation type="submission" date="2016-06" db="EMBL/GenBank/DDBJ databases">
        <authorList>
            <person name="Varghese N."/>
            <person name="Submissions Spin"/>
        </authorList>
    </citation>
    <scope>NUCLEOTIDE SEQUENCE [LARGE SCALE GENOMIC DNA]</scope>
    <source>
        <strain evidence="11">DSM 44100</strain>
    </source>
</reference>
<feature type="region of interest" description="Disordered" evidence="6">
    <location>
        <begin position="385"/>
        <end position="420"/>
    </location>
</feature>
<evidence type="ECO:0000256" key="4">
    <source>
        <dbReference type="ARBA" id="ARBA00022827"/>
    </source>
</evidence>
<evidence type="ECO:0000259" key="8">
    <source>
        <dbReference type="Pfam" id="PF02770"/>
    </source>
</evidence>
<dbReference type="InterPro" id="IPR013786">
    <property type="entry name" value="AcylCoA_DH/ox_N"/>
</dbReference>
<dbReference type="Pfam" id="PF02771">
    <property type="entry name" value="Acyl-CoA_dh_N"/>
    <property type="match status" value="1"/>
</dbReference>
<accession>A0A1C5AAZ9</accession>
<dbReference type="InterPro" id="IPR006091">
    <property type="entry name" value="Acyl-CoA_Oxase/DH_mid-dom"/>
</dbReference>
<evidence type="ECO:0000256" key="1">
    <source>
        <dbReference type="ARBA" id="ARBA00001974"/>
    </source>
</evidence>
<name>A0A1C5AAZ9_9ACTN</name>
<keyword evidence="3 5" id="KW-0285">Flavoprotein</keyword>
<dbReference type="Pfam" id="PF02770">
    <property type="entry name" value="Acyl-CoA_dh_M"/>
    <property type="match status" value="1"/>
</dbReference>
<evidence type="ECO:0000256" key="5">
    <source>
        <dbReference type="RuleBase" id="RU362125"/>
    </source>
</evidence>
<evidence type="ECO:0000259" key="7">
    <source>
        <dbReference type="Pfam" id="PF00441"/>
    </source>
</evidence>
<keyword evidence="11" id="KW-1185">Reference proteome</keyword>
<dbReference type="Proteomes" id="UP000198797">
    <property type="component" value="Unassembled WGS sequence"/>
</dbReference>
<dbReference type="AlphaFoldDB" id="A0A1C5AAZ9"/>
<dbReference type="OrthoDB" id="8876745at2"/>
<dbReference type="Gene3D" id="1.10.540.10">
    <property type="entry name" value="Acyl-CoA dehydrogenase/oxidase, N-terminal domain"/>
    <property type="match status" value="1"/>
</dbReference>
<feature type="compositionally biased region" description="Polar residues" evidence="6">
    <location>
        <begin position="410"/>
        <end position="420"/>
    </location>
</feature>